<proteinExistence type="predicted"/>
<sequence>MFAFGQCICSLFCSLSLSLSKTFLHVVLVASKLRLLVLLSDLWFVECGGIGKCISVPVSTYQEEDLQAQARDMSEWLRDAAVRLDDAVGQVTAGGPAAPCWMFPVWTPSIRWRSRNRTISAENYESYYASALSALTAWVCEC</sequence>
<reference evidence="2" key="1">
    <citation type="submission" date="2018-01" db="EMBL/GenBank/DDBJ databases">
        <title>An insight into the sialome of Amazonian anophelines.</title>
        <authorList>
            <person name="Ribeiro J.M."/>
            <person name="Scarpassa V."/>
            <person name="Calvo E."/>
        </authorList>
    </citation>
    <scope>NUCLEOTIDE SEQUENCE</scope>
    <source>
        <tissue evidence="2">Salivary glands</tissue>
    </source>
</reference>
<organism evidence="2">
    <name type="scientific">Anopheles braziliensis</name>
    <dbReference type="NCBI Taxonomy" id="58242"/>
    <lineage>
        <taxon>Eukaryota</taxon>
        <taxon>Metazoa</taxon>
        <taxon>Ecdysozoa</taxon>
        <taxon>Arthropoda</taxon>
        <taxon>Hexapoda</taxon>
        <taxon>Insecta</taxon>
        <taxon>Pterygota</taxon>
        <taxon>Neoptera</taxon>
        <taxon>Endopterygota</taxon>
        <taxon>Diptera</taxon>
        <taxon>Nematocera</taxon>
        <taxon>Culicoidea</taxon>
        <taxon>Culicidae</taxon>
        <taxon>Anophelinae</taxon>
        <taxon>Anopheles</taxon>
    </lineage>
</organism>
<evidence type="ECO:0000256" key="1">
    <source>
        <dbReference type="SAM" id="SignalP"/>
    </source>
</evidence>
<accession>A0A2M3ZNL0</accession>
<feature type="signal peptide" evidence="1">
    <location>
        <begin position="1"/>
        <end position="47"/>
    </location>
</feature>
<feature type="chain" id="PRO_5014746769" evidence="1">
    <location>
        <begin position="48"/>
        <end position="142"/>
    </location>
</feature>
<name>A0A2M3ZNL0_9DIPT</name>
<dbReference type="EMBL" id="GGFM01009365">
    <property type="protein sequence ID" value="MBW30116.1"/>
    <property type="molecule type" value="Transcribed_RNA"/>
</dbReference>
<keyword evidence="1" id="KW-0732">Signal</keyword>
<dbReference type="AlphaFoldDB" id="A0A2M3ZNL0"/>
<evidence type="ECO:0000313" key="2">
    <source>
        <dbReference type="EMBL" id="MBW30116.1"/>
    </source>
</evidence>
<protein>
    <submittedName>
        <fullName evidence="2">Putative secreted peptide</fullName>
    </submittedName>
</protein>